<dbReference type="GO" id="GO:0099503">
    <property type="term" value="C:secretory vesicle"/>
    <property type="evidence" value="ECO:0007669"/>
    <property type="project" value="TreeGrafter"/>
</dbReference>
<organism evidence="3">
    <name type="scientific">Octopus bimaculoides</name>
    <name type="common">California two-spotted octopus</name>
    <dbReference type="NCBI Taxonomy" id="37653"/>
    <lineage>
        <taxon>Eukaryota</taxon>
        <taxon>Metazoa</taxon>
        <taxon>Spiralia</taxon>
        <taxon>Lophotrochozoa</taxon>
        <taxon>Mollusca</taxon>
        <taxon>Cephalopoda</taxon>
        <taxon>Coleoidea</taxon>
        <taxon>Octopodiformes</taxon>
        <taxon>Octopoda</taxon>
        <taxon>Incirrata</taxon>
        <taxon>Octopodidae</taxon>
        <taxon>Octopus</taxon>
    </lineage>
</organism>
<evidence type="ECO:0000256" key="2">
    <source>
        <dbReference type="SAM" id="Phobius"/>
    </source>
</evidence>
<gene>
    <name evidence="3" type="ORF">OCBIM_22013997mg</name>
</gene>
<protein>
    <recommendedName>
        <fullName evidence="4">FERM domain-containing protein</fullName>
    </recommendedName>
</protein>
<keyword evidence="1" id="KW-0268">Exocytosis</keyword>
<reference evidence="3" key="1">
    <citation type="submission" date="2015-07" db="EMBL/GenBank/DDBJ databases">
        <title>MeaNS - Measles Nucleotide Surveillance Program.</title>
        <authorList>
            <person name="Tran T."/>
            <person name="Druce J."/>
        </authorList>
    </citation>
    <scope>NUCLEOTIDE SEQUENCE</scope>
    <source>
        <strain evidence="3">UCB-OBI-ISO-001</strain>
        <tissue evidence="3">Gonad</tissue>
    </source>
</reference>
<feature type="transmembrane region" description="Helical" evidence="2">
    <location>
        <begin position="128"/>
        <end position="150"/>
    </location>
</feature>
<sequence length="167" mass="18982">MHEEAKKAEKPLPAEQQIALKLKLHQPTKQEYELLYIEVLYTIKHKIGTTIGGHLPYMQDLYQYAQDAFGMPPEDHAKLLAKATEEKRFVITIIIILNIIIIIVVVVVIIIVIVVLFIGIFIDFVVVVAIFIIIIIIIIIIIFSVVDSIINNAESLRPSYMNYVLST</sequence>
<dbReference type="PANTHER" id="PTHR45999">
    <property type="entry name" value="UNC-13-4A, ISOFORM B"/>
    <property type="match status" value="1"/>
</dbReference>
<feature type="transmembrane region" description="Helical" evidence="2">
    <location>
        <begin position="89"/>
        <end position="122"/>
    </location>
</feature>
<evidence type="ECO:0008006" key="4">
    <source>
        <dbReference type="Google" id="ProtNLM"/>
    </source>
</evidence>
<dbReference type="InterPro" id="IPR052095">
    <property type="entry name" value="UNC-13_domain"/>
</dbReference>
<name>A0A0L8HI43_OCTBM</name>
<keyword evidence="2" id="KW-0472">Membrane</keyword>
<dbReference type="AlphaFoldDB" id="A0A0L8HI43"/>
<keyword evidence="2" id="KW-1133">Transmembrane helix</keyword>
<evidence type="ECO:0000313" key="3">
    <source>
        <dbReference type="EMBL" id="KOF88912.1"/>
    </source>
</evidence>
<keyword evidence="2" id="KW-0812">Transmembrane</keyword>
<proteinExistence type="predicted"/>
<dbReference type="EMBL" id="KQ418075">
    <property type="protein sequence ID" value="KOF88912.1"/>
    <property type="molecule type" value="Genomic_DNA"/>
</dbReference>
<dbReference type="OrthoDB" id="7976202at2759"/>
<accession>A0A0L8HI43</accession>
<evidence type="ECO:0000256" key="1">
    <source>
        <dbReference type="ARBA" id="ARBA00022483"/>
    </source>
</evidence>
<dbReference type="PANTHER" id="PTHR45999:SF4">
    <property type="entry name" value="UNC-13-4A, ISOFORM B"/>
    <property type="match status" value="1"/>
</dbReference>
<dbReference type="GO" id="GO:0006887">
    <property type="term" value="P:exocytosis"/>
    <property type="evidence" value="ECO:0007669"/>
    <property type="project" value="UniProtKB-KW"/>
</dbReference>